<comment type="similarity">
    <text evidence="2">Belongs to the GHMP kinase family. Homoserine kinase subfamily.</text>
</comment>
<name>A0A9P6UAU4_9FUNG</name>
<evidence type="ECO:0000256" key="5">
    <source>
        <dbReference type="ARBA" id="ARBA00022605"/>
    </source>
</evidence>
<keyword evidence="9" id="KW-0418">Kinase</keyword>
<evidence type="ECO:0000256" key="12">
    <source>
        <dbReference type="SAM" id="MobiDB-lite"/>
    </source>
</evidence>
<keyword evidence="5" id="KW-0028">Amino-acid biosynthesis</keyword>
<evidence type="ECO:0000256" key="9">
    <source>
        <dbReference type="ARBA" id="ARBA00022777"/>
    </source>
</evidence>
<dbReference type="PRINTS" id="PR00958">
    <property type="entry name" value="HOMSERKINASE"/>
</dbReference>
<dbReference type="HAMAP" id="MF_00384">
    <property type="entry name" value="Homoser_kinase"/>
    <property type="match status" value="1"/>
</dbReference>
<dbReference type="Gene3D" id="3.30.230.10">
    <property type="match status" value="1"/>
</dbReference>
<dbReference type="InterPro" id="IPR006203">
    <property type="entry name" value="GHMP_knse_ATP-bd_CS"/>
</dbReference>
<dbReference type="AlphaFoldDB" id="A0A9P6UAU4"/>
<dbReference type="PIRSF" id="PIRSF000676">
    <property type="entry name" value="Homoser_kin"/>
    <property type="match status" value="1"/>
</dbReference>
<proteinExistence type="inferred from homology"/>
<dbReference type="Pfam" id="PF08544">
    <property type="entry name" value="GHMP_kinases_C"/>
    <property type="match status" value="1"/>
</dbReference>
<keyword evidence="7" id="KW-0791">Threonine biosynthesis</keyword>
<dbReference type="Pfam" id="PF00288">
    <property type="entry name" value="GHMP_kinases_N"/>
    <property type="match status" value="1"/>
</dbReference>
<dbReference type="Proteomes" id="UP000807716">
    <property type="component" value="Unassembled WGS sequence"/>
</dbReference>
<evidence type="ECO:0000256" key="1">
    <source>
        <dbReference type="ARBA" id="ARBA00005015"/>
    </source>
</evidence>
<organism evidence="15 16">
    <name type="scientific">Actinomortierella ambigua</name>
    <dbReference type="NCBI Taxonomy" id="1343610"/>
    <lineage>
        <taxon>Eukaryota</taxon>
        <taxon>Fungi</taxon>
        <taxon>Fungi incertae sedis</taxon>
        <taxon>Mucoromycota</taxon>
        <taxon>Mortierellomycotina</taxon>
        <taxon>Mortierellomycetes</taxon>
        <taxon>Mortierellales</taxon>
        <taxon>Mortierellaceae</taxon>
        <taxon>Actinomortierella</taxon>
    </lineage>
</organism>
<protein>
    <recommendedName>
        <fullName evidence="4">Homoserine kinase</fullName>
        <ecNumber evidence="3">2.7.1.39</ecNumber>
    </recommendedName>
</protein>
<dbReference type="Gene3D" id="3.30.70.890">
    <property type="entry name" value="GHMP kinase, C-terminal domain"/>
    <property type="match status" value="1"/>
</dbReference>
<gene>
    <name evidence="15" type="ORF">DFQ27_009548</name>
</gene>
<dbReference type="InterPro" id="IPR036554">
    <property type="entry name" value="GHMP_kinase_C_sf"/>
</dbReference>
<dbReference type="InterPro" id="IPR006204">
    <property type="entry name" value="GHMP_kinase_N_dom"/>
</dbReference>
<dbReference type="EMBL" id="JAAAJB010000089">
    <property type="protein sequence ID" value="KAG0266693.1"/>
    <property type="molecule type" value="Genomic_DNA"/>
</dbReference>
<dbReference type="PROSITE" id="PS00627">
    <property type="entry name" value="GHMP_KINASES_ATP"/>
    <property type="match status" value="1"/>
</dbReference>
<evidence type="ECO:0000313" key="16">
    <source>
        <dbReference type="Proteomes" id="UP000807716"/>
    </source>
</evidence>
<feature type="domain" description="GHMP kinase N-terminal" evidence="13">
    <location>
        <begin position="74"/>
        <end position="157"/>
    </location>
</feature>
<evidence type="ECO:0000256" key="2">
    <source>
        <dbReference type="ARBA" id="ARBA00007370"/>
    </source>
</evidence>
<evidence type="ECO:0000256" key="7">
    <source>
        <dbReference type="ARBA" id="ARBA00022697"/>
    </source>
</evidence>
<dbReference type="GO" id="GO:0005524">
    <property type="term" value="F:ATP binding"/>
    <property type="evidence" value="ECO:0007669"/>
    <property type="project" value="UniProtKB-KW"/>
</dbReference>
<evidence type="ECO:0000313" key="15">
    <source>
        <dbReference type="EMBL" id="KAG0266693.1"/>
    </source>
</evidence>
<dbReference type="SUPFAM" id="SSF55060">
    <property type="entry name" value="GHMP Kinase, C-terminal domain"/>
    <property type="match status" value="1"/>
</dbReference>
<sequence length="355" mass="38376">MSQTSPASYKHKGFKISVPATSANIGPGFDVLGIAYSMYLTLDCARLPEGASPRLVMSYEGEGASDVPLIAEKNLITKTAMYVLSTYGIDQLPPLKIHCTNPIPLGRGLGSSGSAVVAGVLLANAAGELNMTNDRMLDYCLMVERHPDNVAPALMGGFVASFLRELEPKDLEPSSIPQSEPTRNGAPQPPTPVTDIGHYVQLGWNDEIKAVTIIPDFEVATEDARAVLPDMYERPDVIYNLQRIAVLTSALARKPVNPGLIHQAMRDKVHQPYRKHLIPGMAEMLETITPTTCPGVVGICLSGAGPTILVLATKNFEEIAHRVQAIFEKQPNGGIKSMYKVLDIVEEGAKTEYQD</sequence>
<feature type="domain" description="GHMP kinase C-terminal" evidence="14">
    <location>
        <begin position="260"/>
        <end position="327"/>
    </location>
</feature>
<keyword evidence="8" id="KW-0547">Nucleotide-binding</keyword>
<evidence type="ECO:0000259" key="13">
    <source>
        <dbReference type="Pfam" id="PF00288"/>
    </source>
</evidence>
<dbReference type="OrthoDB" id="195231at2759"/>
<dbReference type="PANTHER" id="PTHR20861:SF1">
    <property type="entry name" value="HOMOSERINE KINASE"/>
    <property type="match status" value="1"/>
</dbReference>
<evidence type="ECO:0000259" key="14">
    <source>
        <dbReference type="Pfam" id="PF08544"/>
    </source>
</evidence>
<comment type="caution">
    <text evidence="15">The sequence shown here is derived from an EMBL/GenBank/DDBJ whole genome shotgun (WGS) entry which is preliminary data.</text>
</comment>
<feature type="region of interest" description="Disordered" evidence="12">
    <location>
        <begin position="171"/>
        <end position="194"/>
    </location>
</feature>
<evidence type="ECO:0000256" key="10">
    <source>
        <dbReference type="ARBA" id="ARBA00022840"/>
    </source>
</evidence>
<dbReference type="InterPro" id="IPR014721">
    <property type="entry name" value="Ribsml_uS5_D2-typ_fold_subgr"/>
</dbReference>
<dbReference type="EC" id="2.7.1.39" evidence="3"/>
<dbReference type="InterPro" id="IPR013750">
    <property type="entry name" value="GHMP_kinase_C_dom"/>
</dbReference>
<evidence type="ECO:0000256" key="11">
    <source>
        <dbReference type="ARBA" id="ARBA00049913"/>
    </source>
</evidence>
<dbReference type="SUPFAM" id="SSF54211">
    <property type="entry name" value="Ribosomal protein S5 domain 2-like"/>
    <property type="match status" value="1"/>
</dbReference>
<evidence type="ECO:0000256" key="3">
    <source>
        <dbReference type="ARBA" id="ARBA00012078"/>
    </source>
</evidence>
<evidence type="ECO:0000256" key="8">
    <source>
        <dbReference type="ARBA" id="ARBA00022741"/>
    </source>
</evidence>
<dbReference type="PANTHER" id="PTHR20861">
    <property type="entry name" value="HOMOSERINE/4-DIPHOSPHOCYTIDYL-2-C-METHYL-D-ERYTHRITOL KINASE"/>
    <property type="match status" value="1"/>
</dbReference>
<dbReference type="InterPro" id="IPR020568">
    <property type="entry name" value="Ribosomal_Su5_D2-typ_SF"/>
</dbReference>
<evidence type="ECO:0000256" key="4">
    <source>
        <dbReference type="ARBA" id="ARBA00017858"/>
    </source>
</evidence>
<dbReference type="NCBIfam" id="TIGR00191">
    <property type="entry name" value="thrB"/>
    <property type="match status" value="1"/>
</dbReference>
<comment type="catalytic activity">
    <reaction evidence="11">
        <text>L-homoserine + ATP = O-phospho-L-homoserine + ADP + H(+)</text>
        <dbReference type="Rhea" id="RHEA:13985"/>
        <dbReference type="ChEBI" id="CHEBI:15378"/>
        <dbReference type="ChEBI" id="CHEBI:30616"/>
        <dbReference type="ChEBI" id="CHEBI:57476"/>
        <dbReference type="ChEBI" id="CHEBI:57590"/>
        <dbReference type="ChEBI" id="CHEBI:456216"/>
        <dbReference type="EC" id="2.7.1.39"/>
    </reaction>
    <physiologicalReaction direction="left-to-right" evidence="11">
        <dbReference type="Rhea" id="RHEA:13986"/>
    </physiologicalReaction>
</comment>
<keyword evidence="10" id="KW-0067">ATP-binding</keyword>
<accession>A0A9P6UAU4</accession>
<dbReference type="GO" id="GO:0004413">
    <property type="term" value="F:homoserine kinase activity"/>
    <property type="evidence" value="ECO:0007669"/>
    <property type="project" value="UniProtKB-EC"/>
</dbReference>
<dbReference type="GO" id="GO:0009088">
    <property type="term" value="P:threonine biosynthetic process"/>
    <property type="evidence" value="ECO:0007669"/>
    <property type="project" value="UniProtKB-KW"/>
</dbReference>
<reference evidence="15" key="1">
    <citation type="journal article" date="2020" name="Fungal Divers.">
        <title>Resolving the Mortierellaceae phylogeny through synthesis of multi-gene phylogenetics and phylogenomics.</title>
        <authorList>
            <person name="Vandepol N."/>
            <person name="Liber J."/>
            <person name="Desiro A."/>
            <person name="Na H."/>
            <person name="Kennedy M."/>
            <person name="Barry K."/>
            <person name="Grigoriev I.V."/>
            <person name="Miller A.N."/>
            <person name="O'Donnell K."/>
            <person name="Stajich J.E."/>
            <person name="Bonito G."/>
        </authorList>
    </citation>
    <scope>NUCLEOTIDE SEQUENCE</scope>
    <source>
        <strain evidence="15">BC1065</strain>
    </source>
</reference>
<evidence type="ECO:0000256" key="6">
    <source>
        <dbReference type="ARBA" id="ARBA00022679"/>
    </source>
</evidence>
<dbReference type="InterPro" id="IPR000870">
    <property type="entry name" value="Homoserine_kinase"/>
</dbReference>
<keyword evidence="16" id="KW-1185">Reference proteome</keyword>
<comment type="pathway">
    <text evidence="1">Amino-acid biosynthesis; L-threonine biosynthesis; L-threonine from L-aspartate: step 4/5.</text>
</comment>
<keyword evidence="6" id="KW-0808">Transferase</keyword>